<keyword evidence="4 5" id="KW-0408">Iron</keyword>
<proteinExistence type="inferred from homology"/>
<evidence type="ECO:0000256" key="6">
    <source>
        <dbReference type="SAM" id="MobiDB-lite"/>
    </source>
</evidence>
<comment type="caution">
    <text evidence="7">The sequence shown here is derived from an EMBL/GenBank/DDBJ whole genome shotgun (WGS) entry which is preliminary data.</text>
</comment>
<accession>A0ABP5PMU4</accession>
<evidence type="ECO:0000256" key="5">
    <source>
        <dbReference type="RuleBase" id="RU364048"/>
    </source>
</evidence>
<sequence>MIDPQTVAQYGLPGHLQAVPDEIDAVDLPVTGTLPPELDGRYLRNGPNPLPGRRGGHLQAGPGMLHGVRLRGGRAEWYRNRWVRTGAFHDKPFVTPDGRIDLTATSANTHVMAHAGRVYALVEVGLPYEVTPGLATVGPCDFGGRLTTAMTAHPKTDPDTGELHFFGYGFVPPFLTYHRLDAKGELVHSREVPVRAGTMMHDFAVTEHHVVWLDLPMTFQLSLAAQGIPYGWDEAHGARLGLMRHDRPGAEVTWFEIEPCWVFHVGNAHEDAGGRVVLDAVRYPPAEWTALWAMLSRADAARGFSPRLSRADAERTFGPLPPPAGTGRGFGPLPPPTGTGRGFGPLPPQTSAGLGAPAVGRSSLHRWILDPATGRATEQQLDDRVVEFPTIDDDLTGRRSRYLYTVTGNEPRSRDRCAIVKYDDVTGTCATHEPDGDTMVGEAVFVPAAPGPRREDDGWLMAVATRRDGSASQLLVLDASRVEGGPVASVELPRGVPAGFHGSWIPESGG</sequence>
<comment type="similarity">
    <text evidence="1 5">Belongs to the carotenoid oxygenase family.</text>
</comment>
<comment type="cofactor">
    <cofactor evidence="5">
        <name>Fe(2+)</name>
        <dbReference type="ChEBI" id="CHEBI:29033"/>
    </cofactor>
    <text evidence="5">Binds 1 Fe(2+) ion per subunit.</text>
</comment>
<reference evidence="8" key="1">
    <citation type="journal article" date="2019" name="Int. J. Syst. Evol. Microbiol.">
        <title>The Global Catalogue of Microorganisms (GCM) 10K type strain sequencing project: providing services to taxonomists for standard genome sequencing and annotation.</title>
        <authorList>
            <consortium name="The Broad Institute Genomics Platform"/>
            <consortium name="The Broad Institute Genome Sequencing Center for Infectious Disease"/>
            <person name="Wu L."/>
            <person name="Ma J."/>
        </authorList>
    </citation>
    <scope>NUCLEOTIDE SEQUENCE [LARGE SCALE GENOMIC DNA]</scope>
    <source>
        <strain evidence="8">JCM 16114</strain>
    </source>
</reference>
<organism evidence="7 8">
    <name type="scientific">Nonomuraea monospora</name>
    <dbReference type="NCBI Taxonomy" id="568818"/>
    <lineage>
        <taxon>Bacteria</taxon>
        <taxon>Bacillati</taxon>
        <taxon>Actinomycetota</taxon>
        <taxon>Actinomycetes</taxon>
        <taxon>Streptosporangiales</taxon>
        <taxon>Streptosporangiaceae</taxon>
        <taxon>Nonomuraea</taxon>
    </lineage>
</organism>
<feature type="region of interest" description="Disordered" evidence="6">
    <location>
        <begin position="319"/>
        <end position="357"/>
    </location>
</feature>
<name>A0ABP5PMU4_9ACTN</name>
<keyword evidence="2 5" id="KW-0479">Metal-binding</keyword>
<keyword evidence="3 5" id="KW-0560">Oxidoreductase</keyword>
<dbReference type="EC" id="1.13.11.-" evidence="5"/>
<evidence type="ECO:0000256" key="1">
    <source>
        <dbReference type="ARBA" id="ARBA00006787"/>
    </source>
</evidence>
<dbReference type="PANTHER" id="PTHR10543:SF89">
    <property type="entry name" value="CAROTENOID 9,10(9',10')-CLEAVAGE DIOXYGENASE 1"/>
    <property type="match status" value="1"/>
</dbReference>
<dbReference type="EMBL" id="BAAAQX010000024">
    <property type="protein sequence ID" value="GAA2212043.1"/>
    <property type="molecule type" value="Genomic_DNA"/>
</dbReference>
<keyword evidence="5" id="KW-0223">Dioxygenase</keyword>
<evidence type="ECO:0000256" key="3">
    <source>
        <dbReference type="ARBA" id="ARBA00023002"/>
    </source>
</evidence>
<protein>
    <recommendedName>
        <fullName evidence="5">Dioxygenase</fullName>
        <ecNumber evidence="5">1.13.11.-</ecNumber>
    </recommendedName>
</protein>
<dbReference type="InterPro" id="IPR004294">
    <property type="entry name" value="Carotenoid_Oase"/>
</dbReference>
<keyword evidence="8" id="KW-1185">Reference proteome</keyword>
<gene>
    <name evidence="7" type="ORF">GCM10009850_075050</name>
</gene>
<dbReference type="PANTHER" id="PTHR10543">
    <property type="entry name" value="BETA-CAROTENE DIOXYGENASE"/>
    <property type="match status" value="1"/>
</dbReference>
<evidence type="ECO:0000313" key="8">
    <source>
        <dbReference type="Proteomes" id="UP001499843"/>
    </source>
</evidence>
<dbReference type="RefSeq" id="WP_344485785.1">
    <property type="nucleotide sequence ID" value="NZ_BAAAQX010000024.1"/>
</dbReference>
<evidence type="ECO:0000256" key="2">
    <source>
        <dbReference type="ARBA" id="ARBA00022723"/>
    </source>
</evidence>
<dbReference type="Pfam" id="PF03055">
    <property type="entry name" value="RPE65"/>
    <property type="match status" value="2"/>
</dbReference>
<evidence type="ECO:0000256" key="4">
    <source>
        <dbReference type="ARBA" id="ARBA00023004"/>
    </source>
</evidence>
<dbReference type="Proteomes" id="UP001499843">
    <property type="component" value="Unassembled WGS sequence"/>
</dbReference>
<evidence type="ECO:0000313" key="7">
    <source>
        <dbReference type="EMBL" id="GAA2212043.1"/>
    </source>
</evidence>